<feature type="compositionally biased region" description="Gly residues" evidence="1">
    <location>
        <begin position="474"/>
        <end position="488"/>
    </location>
</feature>
<dbReference type="STRING" id="661478.OP10G_1619"/>
<dbReference type="EMBL" id="CP007139">
    <property type="protein sequence ID" value="AIE84987.1"/>
    <property type="molecule type" value="Genomic_DNA"/>
</dbReference>
<dbReference type="HOGENOM" id="CLU_558668_0_0_0"/>
<organism evidence="2 3">
    <name type="scientific">Fimbriimonas ginsengisoli Gsoil 348</name>
    <dbReference type="NCBI Taxonomy" id="661478"/>
    <lineage>
        <taxon>Bacteria</taxon>
        <taxon>Bacillati</taxon>
        <taxon>Armatimonadota</taxon>
        <taxon>Fimbriimonadia</taxon>
        <taxon>Fimbriimonadales</taxon>
        <taxon>Fimbriimonadaceae</taxon>
        <taxon>Fimbriimonas</taxon>
    </lineage>
</organism>
<dbReference type="AlphaFoldDB" id="A0A068NNL0"/>
<dbReference type="Proteomes" id="UP000027982">
    <property type="component" value="Chromosome"/>
</dbReference>
<name>A0A068NNL0_FIMGI</name>
<keyword evidence="3" id="KW-1185">Reference proteome</keyword>
<reference evidence="2 3" key="1">
    <citation type="journal article" date="2014" name="PLoS ONE">
        <title>The first complete genome sequence of the class fimbriimonadia in the phylum armatimonadetes.</title>
        <authorList>
            <person name="Hu Z.Y."/>
            <person name="Wang Y.Z."/>
            <person name="Im W.T."/>
            <person name="Wang S.Y."/>
            <person name="Zhao G.P."/>
            <person name="Zheng H.J."/>
            <person name="Quan Z.X."/>
        </authorList>
    </citation>
    <scope>NUCLEOTIDE SEQUENCE [LARGE SCALE GENOMIC DNA]</scope>
    <source>
        <strain evidence="2">Gsoil 348</strain>
    </source>
</reference>
<feature type="compositionally biased region" description="Basic and acidic residues" evidence="1">
    <location>
        <begin position="317"/>
        <end position="334"/>
    </location>
</feature>
<feature type="region of interest" description="Disordered" evidence="1">
    <location>
        <begin position="295"/>
        <end position="334"/>
    </location>
</feature>
<dbReference type="OrthoDB" id="9760225at2"/>
<evidence type="ECO:0008006" key="4">
    <source>
        <dbReference type="Google" id="ProtNLM"/>
    </source>
</evidence>
<proteinExistence type="predicted"/>
<feature type="region of interest" description="Disordered" evidence="1">
    <location>
        <begin position="442"/>
        <end position="488"/>
    </location>
</feature>
<accession>A0A068NNL0</accession>
<gene>
    <name evidence="2" type="ORF">OP10G_1619</name>
</gene>
<dbReference type="KEGG" id="fgi:OP10G_1619"/>
<evidence type="ECO:0000256" key="1">
    <source>
        <dbReference type="SAM" id="MobiDB-lite"/>
    </source>
</evidence>
<sequence length="488" mass="54131">MARPLSPNLRLARNLILLAGLIAVTPATVRYMREFAGSDPLGSLKNQDFVESGTMMRMQGVQIKHFDKNGLVTYAKCDHVDLAADRHTFELSGIRDAVYRGKEGTFQYTAHHAKFIDVLKQLKADGGVRVRNKELDLSSNAFEYNGLVSSLLVRGDVSGKLKGGAIRAKNIDYRIDSEAFTAGPVYWKGALALDLQGQEDQSKPRTWEIQGQTISYSGKNQQIATYTNAIAADDEVILIAPKVVHDRKTDVLTATGRVQYFSAKADLVADQCVVYRKEKRIEMIGNVLMYVKPKKDQDGKPKVEPLPAFQPLNPDQVKPEPPKKKPTEAEKKQIEQVRDTKTIRDFPTVMVSAKIEYWYGKGARRAVITGSPQGRQELPEGRWRHLWTNVAYYDGEKELLKMVSTKALKDTRMKDSVGDNVSSDWMEVSTVEDDDSFTGSGFVGTFTTFDDETKDGGTTPPPTDPPKKVDPPKTGGGDPKKTGGGKVR</sequence>
<dbReference type="RefSeq" id="WP_025226410.1">
    <property type="nucleotide sequence ID" value="NZ_CP007139.1"/>
</dbReference>
<evidence type="ECO:0000313" key="3">
    <source>
        <dbReference type="Proteomes" id="UP000027982"/>
    </source>
</evidence>
<protein>
    <recommendedName>
        <fullName evidence="4">Organic solvent tolerance-like N-terminal domain-containing protein</fullName>
    </recommendedName>
</protein>
<evidence type="ECO:0000313" key="2">
    <source>
        <dbReference type="EMBL" id="AIE84987.1"/>
    </source>
</evidence>